<reference evidence="6" key="2">
    <citation type="submission" date="2022-09" db="EMBL/GenBank/DDBJ databases">
        <title>Biosynthetic gene clusters of Dactylosporangioum fulvum.</title>
        <authorList>
            <person name="Caradec T."/>
        </authorList>
    </citation>
    <scope>NUCLEOTIDE SEQUENCE</scope>
    <source>
        <strain evidence="6">NRRL B-16292</strain>
    </source>
</reference>
<dbReference type="SUPFAM" id="SSF52540">
    <property type="entry name" value="P-loop containing nucleoside triphosphate hydrolases"/>
    <property type="match status" value="1"/>
</dbReference>
<keyword evidence="7" id="KW-1185">Reference proteome</keyword>
<evidence type="ECO:0000256" key="3">
    <source>
        <dbReference type="ARBA" id="ARBA00022840"/>
    </source>
</evidence>
<name>A0ABY5VTE0_9ACTN</name>
<evidence type="ECO:0000256" key="4">
    <source>
        <dbReference type="SAM" id="MobiDB-lite"/>
    </source>
</evidence>
<dbReference type="InterPro" id="IPR003593">
    <property type="entry name" value="AAA+_ATPase"/>
</dbReference>
<dbReference type="Pfam" id="PF00005">
    <property type="entry name" value="ABC_tran"/>
    <property type="match status" value="1"/>
</dbReference>
<dbReference type="InterPro" id="IPR047641">
    <property type="entry name" value="ABC_transpr_MalK/UgpC-like"/>
</dbReference>
<sequence>MSQPVRIRGLEVAYAARKHDPVVAVNGVDIEIASGAFGVLLGPSGCGKSTILNTIAGLVTPTGGTITVGDKVLYDKARGVNLKPEDRQLGMVFQSYALWPHMTVFDNVAFPLRRNKLPRAEIAPRVHEILRLVRCQDYAKRYPHELSGGQQQRIALARTLVGRPSVILFDEPLSNLDAELRLELRDELALLHAEIGFTGVYVTHDQAEAYGLADVLLVLREGKVEQIGSPSEVYHQPGSEYVASFLGANSWAGSFVGVENEYALVESEFGLIRSAGTPEGLSKGADAVVTAYPERIGLERDPDGEGVVLSKRFAGAAVELTVVRDGRDSQLRIRRAVQLVNVDPGDRVRLVIEPGDARIYPGDPTHAGDHKIRPTAVTAA</sequence>
<dbReference type="InterPro" id="IPR027417">
    <property type="entry name" value="P-loop_NTPase"/>
</dbReference>
<dbReference type="PROSITE" id="PS50893">
    <property type="entry name" value="ABC_TRANSPORTER_2"/>
    <property type="match status" value="1"/>
</dbReference>
<protein>
    <submittedName>
        <fullName evidence="6">ABC transporter ATP-binding protein</fullName>
    </submittedName>
</protein>
<gene>
    <name evidence="6" type="ORF">Dfulv_33740</name>
</gene>
<dbReference type="PANTHER" id="PTHR43875">
    <property type="entry name" value="MALTODEXTRIN IMPORT ATP-BINDING PROTEIN MSMX"/>
    <property type="match status" value="1"/>
</dbReference>
<dbReference type="InterPro" id="IPR003439">
    <property type="entry name" value="ABC_transporter-like_ATP-bd"/>
</dbReference>
<evidence type="ECO:0000313" key="7">
    <source>
        <dbReference type="Proteomes" id="UP001059617"/>
    </source>
</evidence>
<reference evidence="6" key="1">
    <citation type="submission" date="2021-04" db="EMBL/GenBank/DDBJ databases">
        <authorList>
            <person name="Hartkoorn R.C."/>
            <person name="Beaudoing E."/>
            <person name="Hot D."/>
        </authorList>
    </citation>
    <scope>NUCLEOTIDE SEQUENCE</scope>
    <source>
        <strain evidence="6">NRRL B-16292</strain>
    </source>
</reference>
<evidence type="ECO:0000256" key="1">
    <source>
        <dbReference type="ARBA" id="ARBA00022448"/>
    </source>
</evidence>
<dbReference type="EMBL" id="CP073720">
    <property type="protein sequence ID" value="UWP80101.1"/>
    <property type="molecule type" value="Genomic_DNA"/>
</dbReference>
<dbReference type="InterPro" id="IPR008995">
    <property type="entry name" value="Mo/tungstate-bd_C_term_dom"/>
</dbReference>
<dbReference type="RefSeq" id="WP_259857859.1">
    <property type="nucleotide sequence ID" value="NZ_BAAAST010000016.1"/>
</dbReference>
<evidence type="ECO:0000259" key="5">
    <source>
        <dbReference type="PROSITE" id="PS50893"/>
    </source>
</evidence>
<accession>A0ABY5VTE0</accession>
<evidence type="ECO:0000313" key="6">
    <source>
        <dbReference type="EMBL" id="UWP80101.1"/>
    </source>
</evidence>
<dbReference type="PROSITE" id="PS00211">
    <property type="entry name" value="ABC_TRANSPORTER_1"/>
    <property type="match status" value="1"/>
</dbReference>
<keyword evidence="3 6" id="KW-0067">ATP-binding</keyword>
<keyword evidence="2" id="KW-0547">Nucleotide-binding</keyword>
<feature type="domain" description="ABC transporter" evidence="5">
    <location>
        <begin position="7"/>
        <end position="246"/>
    </location>
</feature>
<dbReference type="PANTHER" id="PTHR43875:SF4">
    <property type="entry name" value="GLUCOSE IMPORT ATP-BINDING PROTEIN GLCV"/>
    <property type="match status" value="1"/>
</dbReference>
<dbReference type="Gene3D" id="3.40.50.300">
    <property type="entry name" value="P-loop containing nucleotide triphosphate hydrolases"/>
    <property type="match status" value="1"/>
</dbReference>
<dbReference type="Proteomes" id="UP001059617">
    <property type="component" value="Chromosome"/>
</dbReference>
<proteinExistence type="predicted"/>
<dbReference type="SUPFAM" id="SSF50331">
    <property type="entry name" value="MOP-like"/>
    <property type="match status" value="1"/>
</dbReference>
<feature type="region of interest" description="Disordered" evidence="4">
    <location>
        <begin position="361"/>
        <end position="380"/>
    </location>
</feature>
<keyword evidence="1" id="KW-0813">Transport</keyword>
<dbReference type="GO" id="GO:0005524">
    <property type="term" value="F:ATP binding"/>
    <property type="evidence" value="ECO:0007669"/>
    <property type="project" value="UniProtKB-KW"/>
</dbReference>
<dbReference type="InterPro" id="IPR017871">
    <property type="entry name" value="ABC_transporter-like_CS"/>
</dbReference>
<dbReference type="SMART" id="SM00382">
    <property type="entry name" value="AAA"/>
    <property type="match status" value="1"/>
</dbReference>
<organism evidence="6 7">
    <name type="scientific">Dactylosporangium fulvum</name>
    <dbReference type="NCBI Taxonomy" id="53359"/>
    <lineage>
        <taxon>Bacteria</taxon>
        <taxon>Bacillati</taxon>
        <taxon>Actinomycetota</taxon>
        <taxon>Actinomycetes</taxon>
        <taxon>Micromonosporales</taxon>
        <taxon>Micromonosporaceae</taxon>
        <taxon>Dactylosporangium</taxon>
    </lineage>
</organism>
<evidence type="ECO:0000256" key="2">
    <source>
        <dbReference type="ARBA" id="ARBA00022741"/>
    </source>
</evidence>